<gene>
    <name evidence="1" type="ORF">ACFFOL_14965</name>
</gene>
<evidence type="ECO:0008006" key="3">
    <source>
        <dbReference type="Google" id="ProtNLM"/>
    </source>
</evidence>
<proteinExistence type="predicted"/>
<dbReference type="EMBL" id="JBHMAJ010000009">
    <property type="protein sequence ID" value="MFB9825469.1"/>
    <property type="molecule type" value="Genomic_DNA"/>
</dbReference>
<protein>
    <recommendedName>
        <fullName evidence="3">DUF3298 domain-containing protein</fullName>
    </recommendedName>
</protein>
<name>A0ABD5MNQ9_9EURY</name>
<reference evidence="1" key="1">
    <citation type="submission" date="2024-09" db="EMBL/GenBank/DDBJ databases">
        <authorList>
            <person name="Sun Q."/>
        </authorList>
    </citation>
    <scope>NUCLEOTIDE SEQUENCE [LARGE SCALE GENOMIC DNA]</scope>
    <source>
        <strain evidence="1">JCM 31273</strain>
    </source>
</reference>
<evidence type="ECO:0000313" key="1">
    <source>
        <dbReference type="EMBL" id="MFB9825469.1"/>
    </source>
</evidence>
<evidence type="ECO:0000313" key="2">
    <source>
        <dbReference type="Proteomes" id="UP001589595"/>
    </source>
</evidence>
<keyword evidence="2" id="KW-1185">Reference proteome</keyword>
<organism evidence="1 2">
    <name type="scientific">Halobaculum roseum</name>
    <dbReference type="NCBI Taxonomy" id="2175149"/>
    <lineage>
        <taxon>Archaea</taxon>
        <taxon>Methanobacteriati</taxon>
        <taxon>Methanobacteriota</taxon>
        <taxon>Stenosarchaea group</taxon>
        <taxon>Halobacteria</taxon>
        <taxon>Halobacteriales</taxon>
        <taxon>Haloferacaceae</taxon>
        <taxon>Halobaculum</taxon>
    </lineage>
</organism>
<dbReference type="Pfam" id="PF26448">
    <property type="entry name" value="DUF8127"/>
    <property type="match status" value="1"/>
</dbReference>
<dbReference type="Proteomes" id="UP001589595">
    <property type="component" value="Unassembled WGS sequence"/>
</dbReference>
<sequence>MDARSRARLALALLLVTAPLWGPPLDLTGPDYAYRTADITVEDGEVSMPELEYRRGPTDRIACFSTLDTVYRDRGCYLESRLRDGNVSVDYPGTGTYGGDPHVFGPEYVVFGTSGPVYERTVSHDTTNGSFVLGVDRVDPEVALDDVASDPEGAPPVVREALAAGEARRDEPIRGHDPGRIYREDGGFVVVYEEEVHTGYSEQPGIERGFEAIAVLFGALTVYQVGRDSVRQS</sequence>
<dbReference type="RefSeq" id="WP_222921281.1">
    <property type="nucleotide sequence ID" value="NZ_CP082286.1"/>
</dbReference>
<dbReference type="AlphaFoldDB" id="A0ABD5MNQ9"/>
<dbReference type="InterPro" id="IPR058440">
    <property type="entry name" value="DUF8127"/>
</dbReference>
<comment type="caution">
    <text evidence="1">The sequence shown here is derived from an EMBL/GenBank/DDBJ whole genome shotgun (WGS) entry which is preliminary data.</text>
</comment>
<dbReference type="GeneID" id="67211387"/>
<accession>A0ABD5MNQ9</accession>